<dbReference type="AlphaFoldDB" id="A0A367YS61"/>
<dbReference type="EMBL" id="QOUI01000009">
    <property type="protein sequence ID" value="RCK68725.1"/>
    <property type="molecule type" value="Genomic_DNA"/>
</dbReference>
<comment type="caution">
    <text evidence="1">The sequence shown here is derived from an EMBL/GenBank/DDBJ whole genome shotgun (WGS) entry which is preliminary data.</text>
</comment>
<evidence type="ECO:0000313" key="2">
    <source>
        <dbReference type="Proteomes" id="UP000252770"/>
    </source>
</evidence>
<sequence>MAAAVAVAVLLLGLLLTPGRTWALFSDTATVSTGSFSGTLASPATLTCQTEGSGVRIGWATPTNRQFRVRVLGSTGTQVYATTTTDNSILLTPSLLSAVLGARYTIEVRTIAGTAWQSPQASSRSFGVALLGLWLVC</sequence>
<keyword evidence="2" id="KW-1185">Reference proteome</keyword>
<dbReference type="InterPro" id="IPR023833">
    <property type="entry name" value="Signal_pept_SipW-depend-type"/>
</dbReference>
<evidence type="ECO:0000313" key="1">
    <source>
        <dbReference type="EMBL" id="RCK68725.1"/>
    </source>
</evidence>
<gene>
    <name evidence="1" type="ORF">DT076_14150</name>
</gene>
<name>A0A367YS61_9ACTN</name>
<organism evidence="1 2">
    <name type="scientific">Desertihabitans brevis</name>
    <dbReference type="NCBI Taxonomy" id="2268447"/>
    <lineage>
        <taxon>Bacteria</taxon>
        <taxon>Bacillati</taxon>
        <taxon>Actinomycetota</taxon>
        <taxon>Actinomycetes</taxon>
        <taxon>Propionibacteriales</taxon>
        <taxon>Propionibacteriaceae</taxon>
        <taxon>Desertihabitans</taxon>
    </lineage>
</organism>
<accession>A0A367YS61</accession>
<protein>
    <submittedName>
        <fullName evidence="1">Uncharacterized protein</fullName>
    </submittedName>
</protein>
<dbReference type="Proteomes" id="UP000252770">
    <property type="component" value="Unassembled WGS sequence"/>
</dbReference>
<reference evidence="1 2" key="1">
    <citation type="submission" date="2018-07" db="EMBL/GenBank/DDBJ databases">
        <title>Desertimonas flava gen. nov. sp. nov.</title>
        <authorList>
            <person name="Liu S."/>
        </authorList>
    </citation>
    <scope>NUCLEOTIDE SEQUENCE [LARGE SCALE GENOMIC DNA]</scope>
    <source>
        <strain evidence="1 2">16Sb5-5</strain>
    </source>
</reference>
<proteinExistence type="predicted"/>
<dbReference type="NCBIfam" id="TIGR04088">
    <property type="entry name" value="cognate_SipW"/>
    <property type="match status" value="1"/>
</dbReference>